<dbReference type="KEGG" id="mlil:QLS71_000740"/>
<dbReference type="InterPro" id="IPR012939">
    <property type="entry name" value="Glyco_hydro_92"/>
</dbReference>
<evidence type="ECO:0000259" key="4">
    <source>
        <dbReference type="Pfam" id="PF07971"/>
    </source>
</evidence>
<dbReference type="PROSITE" id="PS51257">
    <property type="entry name" value="PROKAR_LIPOPROTEIN"/>
    <property type="match status" value="1"/>
</dbReference>
<dbReference type="InterPro" id="IPR041371">
    <property type="entry name" value="GH92_N"/>
</dbReference>
<keyword evidence="6" id="KW-0326">Glycosidase</keyword>
<organism evidence="6 7">
    <name type="scientific">Mariniflexile litorale</name>
    <dbReference type="NCBI Taxonomy" id="3045158"/>
    <lineage>
        <taxon>Bacteria</taxon>
        <taxon>Pseudomonadati</taxon>
        <taxon>Bacteroidota</taxon>
        <taxon>Flavobacteriia</taxon>
        <taxon>Flavobacteriales</taxon>
        <taxon>Flavobacteriaceae</taxon>
        <taxon>Mariniflexile</taxon>
    </lineage>
</organism>
<feature type="domain" description="Glycosyl hydrolase family 92 N-terminal" evidence="5">
    <location>
        <begin position="45"/>
        <end position="265"/>
    </location>
</feature>
<dbReference type="GO" id="GO:0000224">
    <property type="term" value="F:peptide-N4-(N-acetyl-beta-glucosaminyl)asparagine amidase activity"/>
    <property type="evidence" value="ECO:0007669"/>
    <property type="project" value="TreeGrafter"/>
</dbReference>
<dbReference type="Pfam" id="PF07971">
    <property type="entry name" value="Glyco_hydro_92"/>
    <property type="match status" value="1"/>
</dbReference>
<proteinExistence type="predicted"/>
<protein>
    <submittedName>
        <fullName evidence="6">GH92 family glycosyl hydrolase</fullName>
        <ecNumber evidence="6">3.2.1.-</ecNumber>
    </submittedName>
</protein>
<evidence type="ECO:0000256" key="1">
    <source>
        <dbReference type="ARBA" id="ARBA00001913"/>
    </source>
</evidence>
<name>A0AAU7EGA3_9FLAO</name>
<evidence type="ECO:0000313" key="6">
    <source>
        <dbReference type="EMBL" id="XBL14565.1"/>
    </source>
</evidence>
<evidence type="ECO:0000313" key="7">
    <source>
        <dbReference type="Proteomes" id="UP001224325"/>
    </source>
</evidence>
<evidence type="ECO:0000259" key="5">
    <source>
        <dbReference type="Pfam" id="PF17678"/>
    </source>
</evidence>
<dbReference type="NCBIfam" id="TIGR01180">
    <property type="entry name" value="aman2_put"/>
    <property type="match status" value="1"/>
</dbReference>
<sequence length="734" mass="83657">MKNKCNNAILLMVISFIVSCQGQRASKVNQPLKVVESFMENPSIYVDPFLGTEPLRDTALIGYTPPKDWRVWAGLVFPGVSLPNAMVQLSPITEYHTGAGYEYEDTEILGFTHTNKGHWNLCNIPILPVSGSKKYPYKSKFSHGNESASPAYYQVYLSDFKVDVRLSSTLRCGIHEYTFENSEDRSILFDLNKSNNHVTDWEIKKVNSHELEGVQNMGKDKVFFYVVLNQVIEELHVEEKGIGAHAMVHIKNDENSPVILKIGLSFVSTKNAKENLEAEIGAKSFDDVFKSGEHEWNTLLSRIKVKGGTKREKELFYSCLYRSFLWPALRSDINGEFSDEVGNIRNENFEYYTLPSLWDTYRNKLVLLSMLRPKLTGNVIQSMVDRGTITGFMPTFFHGDHAAPFITSSYFKGINNFNIVKAYELLLNNAYKEGGIRPHIAEYIKKGYISEAIIENPHVETIGSAGVSKTLEFAHDDYALALLANKLGDTTHYKDLMKRSENYKNVFDSKTNFMRGKLQNDDWVTPFNPQYPYYEYMYREANAWQLSFYVPHNMPGLVDLYGGKKQFESKLDSLFTLPWNPNHIARNVSGFMGQYCHGNQPDHEAPFSYYFVDKPEKSQAVIDKLLKNYYGVGKYGRALSGMDDAGEMSSWYVFSALGLYPLSTADNEYITTIPIFDEINWDLNNGKTLTIKRTGDSRKLKSIETNGDKIAGYFVPYSIFEKGGIMEIKTEIEK</sequence>
<dbReference type="EC" id="3.2.1.-" evidence="6"/>
<dbReference type="PANTHER" id="PTHR12143">
    <property type="entry name" value="PEPTIDE N-GLYCANASE PNGASE -RELATED"/>
    <property type="match status" value="1"/>
</dbReference>
<evidence type="ECO:0000256" key="2">
    <source>
        <dbReference type="ARBA" id="ARBA00011245"/>
    </source>
</evidence>
<dbReference type="InterPro" id="IPR008928">
    <property type="entry name" value="6-hairpin_glycosidase_sf"/>
</dbReference>
<dbReference type="Gene3D" id="3.30.2080.10">
    <property type="entry name" value="GH92 mannosidase domain"/>
    <property type="match status" value="1"/>
</dbReference>
<dbReference type="GO" id="GO:0006516">
    <property type="term" value="P:glycoprotein catabolic process"/>
    <property type="evidence" value="ECO:0007669"/>
    <property type="project" value="TreeGrafter"/>
</dbReference>
<dbReference type="InterPro" id="IPR014718">
    <property type="entry name" value="GH-type_carb-bd"/>
</dbReference>
<dbReference type="RefSeq" id="WP_308992372.1">
    <property type="nucleotide sequence ID" value="NZ_CP155618.1"/>
</dbReference>
<dbReference type="GO" id="GO:0016798">
    <property type="term" value="F:hydrolase activity, acting on glycosyl bonds"/>
    <property type="evidence" value="ECO:0007669"/>
    <property type="project" value="UniProtKB-KW"/>
</dbReference>
<dbReference type="Gene3D" id="1.20.1050.60">
    <property type="entry name" value="alpha-1,2-mannosidase"/>
    <property type="match status" value="1"/>
</dbReference>
<keyword evidence="7" id="KW-1185">Reference proteome</keyword>
<keyword evidence="3" id="KW-0106">Calcium</keyword>
<dbReference type="PANTHER" id="PTHR12143:SF43">
    <property type="entry name" value="PUTATIVE-RELATED"/>
    <property type="match status" value="1"/>
</dbReference>
<evidence type="ECO:0000256" key="3">
    <source>
        <dbReference type="ARBA" id="ARBA00022837"/>
    </source>
</evidence>
<dbReference type="GO" id="GO:0030246">
    <property type="term" value="F:carbohydrate binding"/>
    <property type="evidence" value="ECO:0007669"/>
    <property type="project" value="InterPro"/>
</dbReference>
<dbReference type="GO" id="GO:0005975">
    <property type="term" value="P:carbohydrate metabolic process"/>
    <property type="evidence" value="ECO:0007669"/>
    <property type="project" value="InterPro"/>
</dbReference>
<dbReference type="Pfam" id="PF17678">
    <property type="entry name" value="Glyco_hydro_92N"/>
    <property type="match status" value="1"/>
</dbReference>
<comment type="subunit">
    <text evidence="2">Monomer.</text>
</comment>
<comment type="cofactor">
    <cofactor evidence="1">
        <name>Ca(2+)</name>
        <dbReference type="ChEBI" id="CHEBI:29108"/>
    </cofactor>
</comment>
<dbReference type="InterPro" id="IPR005887">
    <property type="entry name" value="GH92_a_mannosidase_put"/>
</dbReference>
<gene>
    <name evidence="6" type="ORF">QLS71_000740</name>
</gene>
<dbReference type="AlphaFoldDB" id="A0AAU7EGA3"/>
<dbReference type="SUPFAM" id="SSF48208">
    <property type="entry name" value="Six-hairpin glycosidases"/>
    <property type="match status" value="1"/>
</dbReference>
<dbReference type="GO" id="GO:0005829">
    <property type="term" value="C:cytosol"/>
    <property type="evidence" value="ECO:0007669"/>
    <property type="project" value="TreeGrafter"/>
</dbReference>
<dbReference type="Gene3D" id="1.20.1610.10">
    <property type="entry name" value="alpha-1,2-mannosidases domains"/>
    <property type="match status" value="1"/>
</dbReference>
<accession>A0AAU7EGA3</accession>
<dbReference type="EMBL" id="CP155618">
    <property type="protein sequence ID" value="XBL14565.1"/>
    <property type="molecule type" value="Genomic_DNA"/>
</dbReference>
<dbReference type="InterPro" id="IPR050883">
    <property type="entry name" value="PNGase"/>
</dbReference>
<reference evidence="6" key="1">
    <citation type="submission" date="2024-04" db="EMBL/GenBank/DDBJ databases">
        <title>Mariniflexile litorale, isolated from the shallow sediments of the Sea of Japan.</title>
        <authorList>
            <person name="Romanenko L."/>
            <person name="Isaeva M."/>
        </authorList>
    </citation>
    <scope>NUCLEOTIDE SEQUENCE [LARGE SCALE GENOMIC DNA]</scope>
    <source>
        <strain evidence="6">KMM 9835</strain>
    </source>
</reference>
<feature type="domain" description="Glycosyl hydrolase family 92" evidence="4">
    <location>
        <begin position="271"/>
        <end position="729"/>
    </location>
</feature>
<dbReference type="Proteomes" id="UP001224325">
    <property type="component" value="Chromosome"/>
</dbReference>
<keyword evidence="6" id="KW-0378">Hydrolase</keyword>
<dbReference type="Gene3D" id="2.70.98.10">
    <property type="match status" value="1"/>
</dbReference>